<dbReference type="OrthoDB" id="10064757at2759"/>
<reference evidence="2" key="2">
    <citation type="submission" date="2025-08" db="UniProtKB">
        <authorList>
            <consortium name="RefSeq"/>
        </authorList>
    </citation>
    <scope>IDENTIFICATION</scope>
    <source>
        <tissue evidence="2">Whole body</tissue>
    </source>
</reference>
<reference evidence="1" key="1">
    <citation type="submission" date="2025-05" db="UniProtKB">
        <authorList>
            <consortium name="RefSeq"/>
        </authorList>
    </citation>
    <scope>NUCLEOTIDE SEQUENCE [LARGE SCALE GENOMIC DNA]</scope>
</reference>
<dbReference type="Proteomes" id="UP001652626">
    <property type="component" value="Chromosome 3"/>
</dbReference>
<sequence length="645" mass="74978">MTGLISKPYRYLLFSKCYKCFLQSSISIQKVTINKFHSSTNVYAKMFIEHENKYACNVMENNGYPVVLTNIDIRKPQTLSEERYRNILENNWLKETPETIFQLFSSLGEYCSQHNICISSKQFDNYIDALTDCIQVATDEELKSIFYALKKWPETESIRTRNYIEVWAALDDECFKRLKNWSFDEMLSFVSLFYMINVTKLSSFASRCLLKFTSKAQQLTKTQLVQTLFFIGIMRKSPPEIHNLEIKVEERFSEFTVDELAIIAMGLFKSKTPIRSITLISKFMDKIIENSSQIHEVSLASLLKIIRYSIKKTENNKMYDMLETLQHETPRLSIMCNVQMALVGSSTLTLHENCLKKIAEAAIVSISTARLKDFERLVLMYGIFNFKPKTKFCLFSKVLDELRNPEREEEINQHGRSFSCCVAYLCLLNIHAFDLMNKILSSDFLQNAYGKHCYQYGREILTIHNTVKIFGKNKVVNLLKDNQVVLLSKKYTDYIPNEDYEKQYNISEKMFIDVVNILRDMRGGKNFVTSYHILTHHQRGDIIICDSNEGFPLPVDKAFSEKKFGFIIEPPDNNKWVCLIIAGKNTIIHNTNTPTGHFYTKIKELNVLGYCAALVTWDIYSKLEKKDDKMEYLNTVIKEALNSKL</sequence>
<evidence type="ECO:0000313" key="2">
    <source>
        <dbReference type="RefSeq" id="XP_026491288.2"/>
    </source>
</evidence>
<dbReference type="GeneID" id="113397239"/>
<gene>
    <name evidence="2" type="primary">LOC113397239</name>
</gene>
<accession>A0A8B8I2I3</accession>
<evidence type="ECO:0000313" key="1">
    <source>
        <dbReference type="Proteomes" id="UP001652626"/>
    </source>
</evidence>
<protein>
    <submittedName>
        <fullName evidence="2">Uncharacterized protein LOC113397239</fullName>
    </submittedName>
</protein>
<keyword evidence="1" id="KW-1185">Reference proteome</keyword>
<name>A0A8B8I2I3_VANTA</name>
<dbReference type="RefSeq" id="XP_026491288.2">
    <property type="nucleotide sequence ID" value="XM_026635503.2"/>
</dbReference>
<organism evidence="1 2">
    <name type="scientific">Vanessa tameamea</name>
    <name type="common">Kamehameha butterfly</name>
    <dbReference type="NCBI Taxonomy" id="334116"/>
    <lineage>
        <taxon>Eukaryota</taxon>
        <taxon>Metazoa</taxon>
        <taxon>Ecdysozoa</taxon>
        <taxon>Arthropoda</taxon>
        <taxon>Hexapoda</taxon>
        <taxon>Insecta</taxon>
        <taxon>Pterygota</taxon>
        <taxon>Neoptera</taxon>
        <taxon>Endopterygota</taxon>
        <taxon>Lepidoptera</taxon>
        <taxon>Glossata</taxon>
        <taxon>Ditrysia</taxon>
        <taxon>Papilionoidea</taxon>
        <taxon>Nymphalidae</taxon>
        <taxon>Nymphalinae</taxon>
        <taxon>Vanessa</taxon>
    </lineage>
</organism>
<proteinExistence type="predicted"/>
<dbReference type="AlphaFoldDB" id="A0A8B8I2I3"/>
<dbReference type="OMA" id="IAGWNNV"/>